<dbReference type="STRING" id="431595.K3XCH0"/>
<dbReference type="PANTHER" id="PTHR22893:SF91">
    <property type="entry name" value="NADPH DEHYDROGENASE 2-RELATED"/>
    <property type="match status" value="1"/>
</dbReference>
<evidence type="ECO:0000313" key="4">
    <source>
        <dbReference type="Proteomes" id="UP000019132"/>
    </source>
</evidence>
<dbReference type="SUPFAM" id="SSF51395">
    <property type="entry name" value="FMN-linked oxidoreductases"/>
    <property type="match status" value="1"/>
</dbReference>
<evidence type="ECO:0000259" key="2">
    <source>
        <dbReference type="Pfam" id="PF00724"/>
    </source>
</evidence>
<dbReference type="VEuPathDB" id="FungiDB:PYU1_G014888"/>
<organism evidence="3 4">
    <name type="scientific">Globisporangium ultimum (strain ATCC 200006 / CBS 805.95 / DAOM BR144)</name>
    <name type="common">Pythium ultimum</name>
    <dbReference type="NCBI Taxonomy" id="431595"/>
    <lineage>
        <taxon>Eukaryota</taxon>
        <taxon>Sar</taxon>
        <taxon>Stramenopiles</taxon>
        <taxon>Oomycota</taxon>
        <taxon>Peronosporomycetes</taxon>
        <taxon>Pythiales</taxon>
        <taxon>Pythiaceae</taxon>
        <taxon>Globisporangium</taxon>
    </lineage>
</organism>
<dbReference type="HOGENOM" id="CLU_012153_0_3_1"/>
<dbReference type="EnsemblProtists" id="PYU1_T014919">
    <property type="protein sequence ID" value="PYU1_T014919"/>
    <property type="gene ID" value="PYU1_G014888"/>
</dbReference>
<dbReference type="InterPro" id="IPR013785">
    <property type="entry name" value="Aldolase_TIM"/>
</dbReference>
<evidence type="ECO:0000256" key="1">
    <source>
        <dbReference type="SAM" id="MobiDB-lite"/>
    </source>
</evidence>
<name>K3XCH0_GLOUD</name>
<reference evidence="3" key="3">
    <citation type="submission" date="2015-02" db="UniProtKB">
        <authorList>
            <consortium name="EnsemblProtists"/>
        </authorList>
    </citation>
    <scope>IDENTIFICATION</scope>
    <source>
        <strain evidence="3">DAOM BR144</strain>
    </source>
</reference>
<reference evidence="4" key="2">
    <citation type="submission" date="2010-04" db="EMBL/GenBank/DDBJ databases">
        <authorList>
            <person name="Buell R."/>
            <person name="Hamilton J."/>
            <person name="Hostetler J."/>
        </authorList>
    </citation>
    <scope>NUCLEOTIDE SEQUENCE [LARGE SCALE GENOMIC DNA]</scope>
    <source>
        <strain evidence="4">DAOM:BR144</strain>
    </source>
</reference>
<reference evidence="4" key="1">
    <citation type="journal article" date="2010" name="Genome Biol.">
        <title>Genome sequence of the necrotrophic plant pathogen Pythium ultimum reveals original pathogenicity mechanisms and effector repertoire.</title>
        <authorList>
            <person name="Levesque C.A."/>
            <person name="Brouwer H."/>
            <person name="Cano L."/>
            <person name="Hamilton J.P."/>
            <person name="Holt C."/>
            <person name="Huitema E."/>
            <person name="Raffaele S."/>
            <person name="Robideau G.P."/>
            <person name="Thines M."/>
            <person name="Win J."/>
            <person name="Zerillo M.M."/>
            <person name="Beakes G.W."/>
            <person name="Boore J.L."/>
            <person name="Busam D."/>
            <person name="Dumas B."/>
            <person name="Ferriera S."/>
            <person name="Fuerstenberg S.I."/>
            <person name="Gachon C.M."/>
            <person name="Gaulin E."/>
            <person name="Govers F."/>
            <person name="Grenville-Briggs L."/>
            <person name="Horner N."/>
            <person name="Hostetler J."/>
            <person name="Jiang R.H."/>
            <person name="Johnson J."/>
            <person name="Krajaejun T."/>
            <person name="Lin H."/>
            <person name="Meijer H.J."/>
            <person name="Moore B."/>
            <person name="Morris P."/>
            <person name="Phuntmart V."/>
            <person name="Puiu D."/>
            <person name="Shetty J."/>
            <person name="Stajich J.E."/>
            <person name="Tripathy S."/>
            <person name="Wawra S."/>
            <person name="van West P."/>
            <person name="Whitty B.R."/>
            <person name="Coutinho P.M."/>
            <person name="Henrissat B."/>
            <person name="Martin F."/>
            <person name="Thomas P.D."/>
            <person name="Tyler B.M."/>
            <person name="De Vries R.P."/>
            <person name="Kamoun S."/>
            <person name="Yandell M."/>
            <person name="Tisserat N."/>
            <person name="Buell C.R."/>
        </authorList>
    </citation>
    <scope>NUCLEOTIDE SEQUENCE</scope>
    <source>
        <strain evidence="4">DAOM:BR144</strain>
    </source>
</reference>
<feature type="region of interest" description="Disordered" evidence="1">
    <location>
        <begin position="51"/>
        <end position="119"/>
    </location>
</feature>
<dbReference type="Pfam" id="PF00724">
    <property type="entry name" value="Oxidored_FMN"/>
    <property type="match status" value="1"/>
</dbReference>
<feature type="compositionally biased region" description="Polar residues" evidence="1">
    <location>
        <begin position="105"/>
        <end position="119"/>
    </location>
</feature>
<feature type="domain" description="NADH:flavin oxidoreductase/NADH oxidase N-terminal" evidence="2">
    <location>
        <begin position="7"/>
        <end position="343"/>
    </location>
</feature>
<proteinExistence type="predicted"/>
<dbReference type="eggNOG" id="KOG0134">
    <property type="taxonomic scope" value="Eukaryota"/>
</dbReference>
<sequence length="371" mass="40469">MVTAGYKLFTPLEIGEGLTLKNRIAFAPLTRGRSNPLTRVPTEINEIYYEQRAGRPVSSSPKGSGISERRPRLGTAPPALYNEEQAAGWEEGDRPRPRQGRQDLPCSSGTSVGHSSFNSKNDLVSASAIAVPGSGLTKNNKGEAVPYETPRALETDEVARVVEDYRHSAELAKAAGFDGVEIHAANGYLIDQFLQSATNKRTDKYGGSFENRARFLLEIIGAIKTVWPADRIGVRLAPNGSFGGMGSPDNAEFFPYVFEQLSHHGLGYLAILDGFGFGYHDKCRLLTAFDAKKAFKGTVLANNSYTRDIAEGAVRSGAADFVSFGRPYISTPDLAERFEEDQSLNPDAPYEVYWDSSKGAEGYIDFPTYKA</sequence>
<dbReference type="PANTHER" id="PTHR22893">
    <property type="entry name" value="NADH OXIDOREDUCTASE-RELATED"/>
    <property type="match status" value="1"/>
</dbReference>
<accession>K3XCH0</accession>
<keyword evidence="4" id="KW-1185">Reference proteome</keyword>
<dbReference type="Gene3D" id="3.20.20.70">
    <property type="entry name" value="Aldolase class I"/>
    <property type="match status" value="1"/>
</dbReference>
<dbReference type="AlphaFoldDB" id="K3XCH0"/>
<evidence type="ECO:0000313" key="3">
    <source>
        <dbReference type="EnsemblProtists" id="PYU1_T014919"/>
    </source>
</evidence>
<dbReference type="OMA" id="TRTWLNA"/>
<dbReference type="InterPro" id="IPR001155">
    <property type="entry name" value="OxRdtase_FMN_N"/>
</dbReference>
<dbReference type="InterPro" id="IPR045247">
    <property type="entry name" value="Oye-like"/>
</dbReference>
<protein>
    <recommendedName>
        <fullName evidence="2">NADH:flavin oxidoreductase/NADH oxidase N-terminal domain-containing protein</fullName>
    </recommendedName>
</protein>
<dbReference type="Proteomes" id="UP000019132">
    <property type="component" value="Unassembled WGS sequence"/>
</dbReference>
<dbReference type="GO" id="GO:0016491">
    <property type="term" value="F:oxidoreductase activity"/>
    <property type="evidence" value="ECO:0007669"/>
    <property type="project" value="InterPro"/>
</dbReference>
<dbReference type="EMBL" id="GL376559">
    <property type="status" value="NOT_ANNOTATED_CDS"/>
    <property type="molecule type" value="Genomic_DNA"/>
</dbReference>
<dbReference type="GO" id="GO:0010181">
    <property type="term" value="F:FMN binding"/>
    <property type="evidence" value="ECO:0007669"/>
    <property type="project" value="InterPro"/>
</dbReference>
<dbReference type="InParanoid" id="K3XCH0"/>